<keyword evidence="7" id="KW-0378">Hydrolase</keyword>
<dbReference type="InterPro" id="IPR036397">
    <property type="entry name" value="RNaseH_sf"/>
</dbReference>
<dbReference type="GO" id="GO:0003676">
    <property type="term" value="F:nucleic acid binding"/>
    <property type="evidence" value="ECO:0007669"/>
    <property type="project" value="InterPro"/>
</dbReference>
<comment type="similarity">
    <text evidence="2">Belongs to the RNase H family.</text>
</comment>
<sequence length="301" mass="33870">WLKAYLNLGEERPTWAYFANAIIGTDIPPSHNIDNDPESRITPIIQSWKTRERGSTLPEDLKAMLQVAREFNVQLSATNPSKEVKENLPIWYHAKSDPTARRLYKTKTAKCLRKKHNVRLVKDATELLTRIGDDHRAVANCTCHTCAHLQNKTKCPHPYKCINLLANLIQKIKPKWNPTLDTTVDARDGGDAATENQERDPEEVTFDKGNETSDLRDAITIFGDAPNDQHEPTPTSHRHNPTHLPETTVYTDGACNNNGAENATAGYGIWYDDNDPRNLSARVYHKNQSNQTGELIAVLTA</sequence>
<evidence type="ECO:0000256" key="8">
    <source>
        <dbReference type="SAM" id="MobiDB-lite"/>
    </source>
</evidence>
<keyword evidence="6" id="KW-0255">Endonuclease</keyword>
<dbReference type="EC" id="3.1.26.4" evidence="3"/>
<dbReference type="InterPro" id="IPR002156">
    <property type="entry name" value="RNaseH_domain"/>
</dbReference>
<dbReference type="GO" id="GO:0043137">
    <property type="term" value="P:DNA replication, removal of RNA primer"/>
    <property type="evidence" value="ECO:0007669"/>
    <property type="project" value="TreeGrafter"/>
</dbReference>
<feature type="non-terminal residue" evidence="10">
    <location>
        <position position="1"/>
    </location>
</feature>
<dbReference type="AlphaFoldDB" id="A0A9P6HFG0"/>
<proteinExistence type="inferred from homology"/>
<evidence type="ECO:0000256" key="4">
    <source>
        <dbReference type="ARBA" id="ARBA00022722"/>
    </source>
</evidence>
<keyword evidence="4" id="KW-0540">Nuclease</keyword>
<evidence type="ECO:0000256" key="7">
    <source>
        <dbReference type="ARBA" id="ARBA00022801"/>
    </source>
</evidence>
<evidence type="ECO:0000256" key="1">
    <source>
        <dbReference type="ARBA" id="ARBA00000077"/>
    </source>
</evidence>
<evidence type="ECO:0000313" key="10">
    <source>
        <dbReference type="EMBL" id="KAF9784119.1"/>
    </source>
</evidence>
<feature type="domain" description="RNase H type-1" evidence="9">
    <location>
        <begin position="243"/>
        <end position="301"/>
    </location>
</feature>
<dbReference type="SUPFAM" id="SSF53098">
    <property type="entry name" value="Ribonuclease H-like"/>
    <property type="match status" value="1"/>
</dbReference>
<evidence type="ECO:0000256" key="5">
    <source>
        <dbReference type="ARBA" id="ARBA00022723"/>
    </source>
</evidence>
<accession>A0A9P6HFG0</accession>
<dbReference type="PANTHER" id="PTHR10642">
    <property type="entry name" value="RIBONUCLEASE H1"/>
    <property type="match status" value="1"/>
</dbReference>
<evidence type="ECO:0000256" key="6">
    <source>
        <dbReference type="ARBA" id="ARBA00022759"/>
    </source>
</evidence>
<gene>
    <name evidence="10" type="ORF">BJ322DRAFT_985095</name>
</gene>
<dbReference type="GO" id="GO:0004523">
    <property type="term" value="F:RNA-DNA hybrid ribonuclease activity"/>
    <property type="evidence" value="ECO:0007669"/>
    <property type="project" value="UniProtKB-EC"/>
</dbReference>
<feature type="region of interest" description="Disordered" evidence="8">
    <location>
        <begin position="180"/>
        <end position="211"/>
    </location>
</feature>
<evidence type="ECO:0000259" key="9">
    <source>
        <dbReference type="PROSITE" id="PS50879"/>
    </source>
</evidence>
<dbReference type="EMBL" id="WIUZ02000009">
    <property type="protein sequence ID" value="KAF9784119.1"/>
    <property type="molecule type" value="Genomic_DNA"/>
</dbReference>
<evidence type="ECO:0000313" key="11">
    <source>
        <dbReference type="Proteomes" id="UP000736335"/>
    </source>
</evidence>
<keyword evidence="5" id="KW-0479">Metal-binding</keyword>
<dbReference type="PANTHER" id="PTHR10642:SF26">
    <property type="entry name" value="RIBONUCLEASE H1"/>
    <property type="match status" value="1"/>
</dbReference>
<feature type="region of interest" description="Disordered" evidence="8">
    <location>
        <begin position="223"/>
        <end position="248"/>
    </location>
</feature>
<evidence type="ECO:0000256" key="2">
    <source>
        <dbReference type="ARBA" id="ARBA00005300"/>
    </source>
</evidence>
<dbReference type="GO" id="GO:0046872">
    <property type="term" value="F:metal ion binding"/>
    <property type="evidence" value="ECO:0007669"/>
    <property type="project" value="UniProtKB-KW"/>
</dbReference>
<organism evidence="10 11">
    <name type="scientific">Thelephora terrestris</name>
    <dbReference type="NCBI Taxonomy" id="56493"/>
    <lineage>
        <taxon>Eukaryota</taxon>
        <taxon>Fungi</taxon>
        <taxon>Dikarya</taxon>
        <taxon>Basidiomycota</taxon>
        <taxon>Agaricomycotina</taxon>
        <taxon>Agaricomycetes</taxon>
        <taxon>Thelephorales</taxon>
        <taxon>Thelephoraceae</taxon>
        <taxon>Thelephora</taxon>
    </lineage>
</organism>
<dbReference type="Proteomes" id="UP000736335">
    <property type="component" value="Unassembled WGS sequence"/>
</dbReference>
<reference evidence="10" key="2">
    <citation type="submission" date="2020-11" db="EMBL/GenBank/DDBJ databases">
        <authorList>
            <consortium name="DOE Joint Genome Institute"/>
            <person name="Kuo A."/>
            <person name="Miyauchi S."/>
            <person name="Kiss E."/>
            <person name="Drula E."/>
            <person name="Kohler A."/>
            <person name="Sanchez-Garcia M."/>
            <person name="Andreopoulos B."/>
            <person name="Barry K.W."/>
            <person name="Bonito G."/>
            <person name="Buee M."/>
            <person name="Carver A."/>
            <person name="Chen C."/>
            <person name="Cichocki N."/>
            <person name="Clum A."/>
            <person name="Culley D."/>
            <person name="Crous P.W."/>
            <person name="Fauchery L."/>
            <person name="Girlanda M."/>
            <person name="Hayes R."/>
            <person name="Keri Z."/>
            <person name="Labutti K."/>
            <person name="Lipzen A."/>
            <person name="Lombard V."/>
            <person name="Magnuson J."/>
            <person name="Maillard F."/>
            <person name="Morin E."/>
            <person name="Murat C."/>
            <person name="Nolan M."/>
            <person name="Ohm R."/>
            <person name="Pangilinan J."/>
            <person name="Pereira M."/>
            <person name="Perotto S."/>
            <person name="Peter M."/>
            <person name="Riley R."/>
            <person name="Sitrit Y."/>
            <person name="Stielow B."/>
            <person name="Szollosi G."/>
            <person name="Zifcakova L."/>
            <person name="Stursova M."/>
            <person name="Spatafora J.W."/>
            <person name="Tedersoo L."/>
            <person name="Vaario L.-M."/>
            <person name="Yamada A."/>
            <person name="Yan M."/>
            <person name="Wang P."/>
            <person name="Xu J."/>
            <person name="Bruns T."/>
            <person name="Baldrian P."/>
            <person name="Vilgalys R."/>
            <person name="Henrissat B."/>
            <person name="Grigoriev I.V."/>
            <person name="Hibbett D."/>
            <person name="Nagy L.G."/>
            <person name="Martin F.M."/>
        </authorList>
    </citation>
    <scope>NUCLEOTIDE SEQUENCE</scope>
    <source>
        <strain evidence="10">UH-Tt-Lm1</strain>
    </source>
</reference>
<comment type="caution">
    <text evidence="10">The sequence shown here is derived from an EMBL/GenBank/DDBJ whole genome shotgun (WGS) entry which is preliminary data.</text>
</comment>
<name>A0A9P6HFG0_9AGAM</name>
<feature type="non-terminal residue" evidence="10">
    <location>
        <position position="301"/>
    </location>
</feature>
<dbReference type="Pfam" id="PF00075">
    <property type="entry name" value="RNase_H"/>
    <property type="match status" value="1"/>
</dbReference>
<comment type="catalytic activity">
    <reaction evidence="1">
        <text>Endonucleolytic cleavage to 5'-phosphomonoester.</text>
        <dbReference type="EC" id="3.1.26.4"/>
    </reaction>
</comment>
<dbReference type="OrthoDB" id="2205812at2759"/>
<protein>
    <recommendedName>
        <fullName evidence="3">ribonuclease H</fullName>
        <ecNumber evidence="3">3.1.26.4</ecNumber>
    </recommendedName>
</protein>
<keyword evidence="11" id="KW-1185">Reference proteome</keyword>
<dbReference type="Gene3D" id="3.30.420.10">
    <property type="entry name" value="Ribonuclease H-like superfamily/Ribonuclease H"/>
    <property type="match status" value="1"/>
</dbReference>
<dbReference type="PROSITE" id="PS50879">
    <property type="entry name" value="RNASE_H_1"/>
    <property type="match status" value="1"/>
</dbReference>
<dbReference type="InterPro" id="IPR050092">
    <property type="entry name" value="RNase_H"/>
</dbReference>
<evidence type="ECO:0000256" key="3">
    <source>
        <dbReference type="ARBA" id="ARBA00012180"/>
    </source>
</evidence>
<dbReference type="InterPro" id="IPR012337">
    <property type="entry name" value="RNaseH-like_sf"/>
</dbReference>
<reference evidence="10" key="1">
    <citation type="journal article" date="2020" name="Nat. Commun.">
        <title>Large-scale genome sequencing of mycorrhizal fungi provides insights into the early evolution of symbiotic traits.</title>
        <authorList>
            <person name="Miyauchi S."/>
            <person name="Kiss E."/>
            <person name="Kuo A."/>
            <person name="Drula E."/>
            <person name="Kohler A."/>
            <person name="Sanchez-Garcia M."/>
            <person name="Morin E."/>
            <person name="Andreopoulos B."/>
            <person name="Barry K.W."/>
            <person name="Bonito G."/>
            <person name="Buee M."/>
            <person name="Carver A."/>
            <person name="Chen C."/>
            <person name="Cichocki N."/>
            <person name="Clum A."/>
            <person name="Culley D."/>
            <person name="Crous P.W."/>
            <person name="Fauchery L."/>
            <person name="Girlanda M."/>
            <person name="Hayes R.D."/>
            <person name="Keri Z."/>
            <person name="LaButti K."/>
            <person name="Lipzen A."/>
            <person name="Lombard V."/>
            <person name="Magnuson J."/>
            <person name="Maillard F."/>
            <person name="Murat C."/>
            <person name="Nolan M."/>
            <person name="Ohm R.A."/>
            <person name="Pangilinan J."/>
            <person name="Pereira M.F."/>
            <person name="Perotto S."/>
            <person name="Peter M."/>
            <person name="Pfister S."/>
            <person name="Riley R."/>
            <person name="Sitrit Y."/>
            <person name="Stielow J.B."/>
            <person name="Szollosi G."/>
            <person name="Zifcakova L."/>
            <person name="Stursova M."/>
            <person name="Spatafora J.W."/>
            <person name="Tedersoo L."/>
            <person name="Vaario L.M."/>
            <person name="Yamada A."/>
            <person name="Yan M."/>
            <person name="Wang P."/>
            <person name="Xu J."/>
            <person name="Bruns T."/>
            <person name="Baldrian P."/>
            <person name="Vilgalys R."/>
            <person name="Dunand C."/>
            <person name="Henrissat B."/>
            <person name="Grigoriev I.V."/>
            <person name="Hibbett D."/>
            <person name="Nagy L.G."/>
            <person name="Martin F.M."/>
        </authorList>
    </citation>
    <scope>NUCLEOTIDE SEQUENCE</scope>
    <source>
        <strain evidence="10">UH-Tt-Lm1</strain>
    </source>
</reference>